<feature type="compositionally biased region" description="Low complexity" evidence="1">
    <location>
        <begin position="30"/>
        <end position="45"/>
    </location>
</feature>
<dbReference type="Gene3D" id="1.10.510.10">
    <property type="entry name" value="Transferase(Phosphotransferase) domain 1"/>
    <property type="match status" value="1"/>
</dbReference>
<proteinExistence type="predicted"/>
<dbReference type="InterPro" id="IPR000719">
    <property type="entry name" value="Prot_kinase_dom"/>
</dbReference>
<dbReference type="PROSITE" id="PS50011">
    <property type="entry name" value="PROTEIN_KINASE_DOM"/>
    <property type="match status" value="1"/>
</dbReference>
<dbReference type="EMBL" id="HBFW01008724">
    <property type="protein sequence ID" value="CAD8934632.1"/>
    <property type="molecule type" value="Transcribed_RNA"/>
</dbReference>
<reference evidence="3" key="1">
    <citation type="submission" date="2021-01" db="EMBL/GenBank/DDBJ databases">
        <authorList>
            <person name="Corre E."/>
            <person name="Pelletier E."/>
            <person name="Niang G."/>
            <person name="Scheremetjew M."/>
            <person name="Finn R."/>
            <person name="Kale V."/>
            <person name="Holt S."/>
            <person name="Cochrane G."/>
            <person name="Meng A."/>
            <person name="Brown T."/>
            <person name="Cohen L."/>
        </authorList>
    </citation>
    <scope>NUCLEOTIDE SEQUENCE</scope>
    <source>
        <strain evidence="3">ECT3854</strain>
    </source>
</reference>
<evidence type="ECO:0000259" key="2">
    <source>
        <dbReference type="PROSITE" id="PS50011"/>
    </source>
</evidence>
<dbReference type="GO" id="GO:0004672">
    <property type="term" value="F:protein kinase activity"/>
    <property type="evidence" value="ECO:0007669"/>
    <property type="project" value="InterPro"/>
</dbReference>
<gene>
    <name evidence="3" type="ORF">CTEN0397_LOCUS5665</name>
    <name evidence="4" type="ORF">CTEN0397_LOCUS5668</name>
</gene>
<organism evidence="3">
    <name type="scientific">Cyclophora tenuis</name>
    <name type="common">Marine diatom</name>
    <dbReference type="NCBI Taxonomy" id="216820"/>
    <lineage>
        <taxon>Eukaryota</taxon>
        <taxon>Sar</taxon>
        <taxon>Stramenopiles</taxon>
        <taxon>Ochrophyta</taxon>
        <taxon>Bacillariophyta</taxon>
        <taxon>Fragilariophyceae</taxon>
        <taxon>Fragilariophycidae</taxon>
        <taxon>Cyclophorales</taxon>
        <taxon>Cyclophoraceae</taxon>
        <taxon>Cyclophora</taxon>
    </lineage>
</organism>
<dbReference type="EMBL" id="HBFW01008727">
    <property type="protein sequence ID" value="CAD8934635.1"/>
    <property type="molecule type" value="Transcribed_RNA"/>
</dbReference>
<accession>A0A6U1QAE2</accession>
<sequence>MQGNLKLFEFTSAQTTTTTTNETKKKKSLESGSSFSSSSSSSSTSTLDGGGDYVAPEILAGKSQPTYASDVFSYTLVLWELLMIMPATLNETSDYVRMIGDSHWPLWARDIVQRGLAADVKDRIDDMRVIKACLGKVLEREEDEKRRLEQALQ</sequence>
<evidence type="ECO:0000256" key="1">
    <source>
        <dbReference type="SAM" id="MobiDB-lite"/>
    </source>
</evidence>
<dbReference type="SUPFAM" id="SSF56112">
    <property type="entry name" value="Protein kinase-like (PK-like)"/>
    <property type="match status" value="1"/>
</dbReference>
<dbReference type="AlphaFoldDB" id="A0A6U1QAE2"/>
<dbReference type="GO" id="GO:0005524">
    <property type="term" value="F:ATP binding"/>
    <property type="evidence" value="ECO:0007669"/>
    <property type="project" value="InterPro"/>
</dbReference>
<name>A0A6U1QAE2_CYCTE</name>
<feature type="region of interest" description="Disordered" evidence="1">
    <location>
        <begin position="15"/>
        <end position="48"/>
    </location>
</feature>
<protein>
    <recommendedName>
        <fullName evidence="2">Protein kinase domain-containing protein</fullName>
    </recommendedName>
</protein>
<feature type="domain" description="Protein kinase" evidence="2">
    <location>
        <begin position="1"/>
        <end position="138"/>
    </location>
</feature>
<evidence type="ECO:0000313" key="4">
    <source>
        <dbReference type="EMBL" id="CAD8934635.1"/>
    </source>
</evidence>
<evidence type="ECO:0000313" key="3">
    <source>
        <dbReference type="EMBL" id="CAD8934632.1"/>
    </source>
</evidence>
<dbReference type="InterPro" id="IPR011009">
    <property type="entry name" value="Kinase-like_dom_sf"/>
</dbReference>